<dbReference type="Proteomes" id="UP001633002">
    <property type="component" value="Unassembled WGS sequence"/>
</dbReference>
<evidence type="ECO:0000256" key="1">
    <source>
        <dbReference type="SAM" id="SignalP"/>
    </source>
</evidence>
<dbReference type="PROSITE" id="PS51257">
    <property type="entry name" value="PROKAR_LIPOPROTEIN"/>
    <property type="match status" value="1"/>
</dbReference>
<accession>A0ABD3H6Q6</accession>
<dbReference type="EMBL" id="JBJQOH010000006">
    <property type="protein sequence ID" value="KAL3685781.1"/>
    <property type="molecule type" value="Genomic_DNA"/>
</dbReference>
<evidence type="ECO:0000313" key="3">
    <source>
        <dbReference type="Proteomes" id="UP001633002"/>
    </source>
</evidence>
<keyword evidence="3" id="KW-1185">Reference proteome</keyword>
<dbReference type="PANTHER" id="PTHR35455">
    <property type="entry name" value="UNNAMED PRODUCT"/>
    <property type="match status" value="1"/>
</dbReference>
<gene>
    <name evidence="2" type="ORF">R1sor_003803</name>
</gene>
<reference evidence="2 3" key="1">
    <citation type="submission" date="2024-09" db="EMBL/GenBank/DDBJ databases">
        <title>Chromosome-scale assembly of Riccia sorocarpa.</title>
        <authorList>
            <person name="Paukszto L."/>
        </authorList>
    </citation>
    <scope>NUCLEOTIDE SEQUENCE [LARGE SCALE GENOMIC DNA]</scope>
    <source>
        <strain evidence="2">LP-2024</strain>
        <tissue evidence="2">Aerial parts of the thallus</tissue>
    </source>
</reference>
<name>A0ABD3H6Q6_9MARC</name>
<dbReference type="AlphaFoldDB" id="A0ABD3H6Q6"/>
<dbReference type="PANTHER" id="PTHR35455:SF1">
    <property type="entry name" value="AGAP005842-PA"/>
    <property type="match status" value="1"/>
</dbReference>
<evidence type="ECO:0000313" key="2">
    <source>
        <dbReference type="EMBL" id="KAL3685781.1"/>
    </source>
</evidence>
<keyword evidence="1" id="KW-0732">Signal</keyword>
<proteinExistence type="predicted"/>
<feature type="signal peptide" evidence="1">
    <location>
        <begin position="1"/>
        <end position="28"/>
    </location>
</feature>
<organism evidence="2 3">
    <name type="scientific">Riccia sorocarpa</name>
    <dbReference type="NCBI Taxonomy" id="122646"/>
    <lineage>
        <taxon>Eukaryota</taxon>
        <taxon>Viridiplantae</taxon>
        <taxon>Streptophyta</taxon>
        <taxon>Embryophyta</taxon>
        <taxon>Marchantiophyta</taxon>
        <taxon>Marchantiopsida</taxon>
        <taxon>Marchantiidae</taxon>
        <taxon>Marchantiales</taxon>
        <taxon>Ricciaceae</taxon>
        <taxon>Riccia</taxon>
    </lineage>
</organism>
<sequence>MSLYRCSWPSSLALLVLIILVSCPPCLAKYERPSISIVQDRDMNKRKEACYLDIDNGLWGRSCRTSQIARENCALRCVSTACYTTIYADDPLEEGEIDIKRGRDFRHCLRREIQEEKLSSKHGTE</sequence>
<dbReference type="Pfam" id="PF16029">
    <property type="entry name" value="DUF4787"/>
    <property type="match status" value="1"/>
</dbReference>
<feature type="chain" id="PRO_5044860853" evidence="1">
    <location>
        <begin position="29"/>
        <end position="125"/>
    </location>
</feature>
<protein>
    <submittedName>
        <fullName evidence="2">Uncharacterized protein</fullName>
    </submittedName>
</protein>
<dbReference type="InterPro" id="IPR031985">
    <property type="entry name" value="DUF4787"/>
</dbReference>
<comment type="caution">
    <text evidence="2">The sequence shown here is derived from an EMBL/GenBank/DDBJ whole genome shotgun (WGS) entry which is preliminary data.</text>
</comment>